<dbReference type="PANTHER" id="PTHR12526">
    <property type="entry name" value="GLYCOSYLTRANSFERASE"/>
    <property type="match status" value="1"/>
</dbReference>
<feature type="region of interest" description="Disordered" evidence="4">
    <location>
        <begin position="470"/>
        <end position="493"/>
    </location>
</feature>
<name>A0A1C0AMA4_9ACTN</name>
<dbReference type="Proteomes" id="UP000093501">
    <property type="component" value="Unassembled WGS sequence"/>
</dbReference>
<dbReference type="Gene3D" id="3.40.50.2000">
    <property type="entry name" value="Glycogen Phosphorylase B"/>
    <property type="match status" value="2"/>
</dbReference>
<dbReference type="InterPro" id="IPR028098">
    <property type="entry name" value="Glyco_trans_4-like_N"/>
</dbReference>
<evidence type="ECO:0000256" key="4">
    <source>
        <dbReference type="SAM" id="MobiDB-lite"/>
    </source>
</evidence>
<evidence type="ECO:0000256" key="3">
    <source>
        <dbReference type="ARBA" id="ARBA00022679"/>
    </source>
</evidence>
<accession>A0A1C0AMA4</accession>
<dbReference type="AlphaFoldDB" id="A0A1C0AMA4"/>
<dbReference type="GO" id="GO:0016757">
    <property type="term" value="F:glycosyltransferase activity"/>
    <property type="evidence" value="ECO:0007669"/>
    <property type="project" value="UniProtKB-KW"/>
</dbReference>
<comment type="caution">
    <text evidence="6">The sequence shown here is derived from an EMBL/GenBank/DDBJ whole genome shotgun (WGS) entry which is preliminary data.</text>
</comment>
<evidence type="ECO:0000313" key="6">
    <source>
        <dbReference type="EMBL" id="OCL33964.1"/>
    </source>
</evidence>
<keyword evidence="3" id="KW-0808">Transferase</keyword>
<comment type="similarity">
    <text evidence="1">Belongs to the glycosyltransferase group 1 family. Glycosyltransferase 4 subfamily.</text>
</comment>
<dbReference type="PANTHER" id="PTHR12526:SF640">
    <property type="entry name" value="COLANIC ACID BIOSYNTHESIS GLYCOSYLTRANSFERASE WCAL-RELATED"/>
    <property type="match status" value="1"/>
</dbReference>
<protein>
    <recommendedName>
        <fullName evidence="5">Glycosyltransferase subfamily 4-like N-terminal domain-containing protein</fullName>
    </recommendedName>
</protein>
<dbReference type="EMBL" id="MBQD01000021">
    <property type="protein sequence ID" value="OCL33964.1"/>
    <property type="molecule type" value="Genomic_DNA"/>
</dbReference>
<feature type="domain" description="Glycosyltransferase subfamily 4-like N-terminal" evidence="5">
    <location>
        <begin position="14"/>
        <end position="164"/>
    </location>
</feature>
<dbReference type="Pfam" id="PF13692">
    <property type="entry name" value="Glyco_trans_1_4"/>
    <property type="match status" value="1"/>
</dbReference>
<sequence>MVNSVEWPGGPAELVEAHRRAFDEVVARMARAGALDARGDFGRITRVPHVLVSGWSVPERAESAVRAVAAALPDFEADVLHGHVGYFGGLVAARLAPAGARVVVTEHSSEARTVLADPRGRELYAEVLERASALTCVSGPVRDLFLEHLPEHRDKVVVIPNPVDFAGAPRRAGLPDSLDRWAFVGGLTELKGVRRLLAAFTAFASGRARASLDLFGDGPLRAELDQAVAAAGLGGRVTFHGNVPKATVLEALPAFDVLVGPSRYETFHLAVSEAVAAGLPVVVTRSGGPEEALGDTMRLCGRFIDVADSPDEILDAVADLEQHLGTLDLDGARAELDARFGPAAVRARLADLYGVEPWGDPPHSPRATATPPERVEVFARRTWRSPAVEPQIALARSAGADVEVVGVPQPAARPAPLTVSQRALRKAGRLLARLRPPQPTGGGPGTVALLGDMTSAADVATFWSAHPSVRPSVELDPTDFGRPPVDAHAAPAR</sequence>
<evidence type="ECO:0000256" key="2">
    <source>
        <dbReference type="ARBA" id="ARBA00022676"/>
    </source>
</evidence>
<evidence type="ECO:0000313" key="7">
    <source>
        <dbReference type="Proteomes" id="UP000093501"/>
    </source>
</evidence>
<dbReference type="SUPFAM" id="SSF53756">
    <property type="entry name" value="UDP-Glycosyltransferase/glycogen phosphorylase"/>
    <property type="match status" value="1"/>
</dbReference>
<evidence type="ECO:0000259" key="5">
    <source>
        <dbReference type="Pfam" id="PF13439"/>
    </source>
</evidence>
<dbReference type="Pfam" id="PF13439">
    <property type="entry name" value="Glyco_transf_4"/>
    <property type="match status" value="1"/>
</dbReference>
<gene>
    <name evidence="6" type="ORF">BCR15_04920</name>
</gene>
<keyword evidence="7" id="KW-1185">Reference proteome</keyword>
<keyword evidence="2" id="KW-0328">Glycosyltransferase</keyword>
<reference evidence="7" key="1">
    <citation type="submission" date="2016-07" db="EMBL/GenBank/DDBJ databases">
        <authorList>
            <person name="Florea S."/>
            <person name="Webb J.S."/>
            <person name="Jaromczyk J."/>
            <person name="Schardl C.L."/>
        </authorList>
    </citation>
    <scope>NUCLEOTIDE SEQUENCE [LARGE SCALE GENOMIC DNA]</scope>
    <source>
        <strain evidence="7">IPBSL-7</strain>
    </source>
</reference>
<proteinExistence type="inferred from homology"/>
<organism evidence="6 7">
    <name type="scientific">Tessaracoccus lapidicaptus</name>
    <dbReference type="NCBI Taxonomy" id="1427523"/>
    <lineage>
        <taxon>Bacteria</taxon>
        <taxon>Bacillati</taxon>
        <taxon>Actinomycetota</taxon>
        <taxon>Actinomycetes</taxon>
        <taxon>Propionibacteriales</taxon>
        <taxon>Propionibacteriaceae</taxon>
        <taxon>Tessaracoccus</taxon>
    </lineage>
</organism>
<evidence type="ECO:0000256" key="1">
    <source>
        <dbReference type="ARBA" id="ARBA00009481"/>
    </source>
</evidence>